<keyword evidence="1" id="KW-0812">Transmembrane</keyword>
<reference evidence="2 3" key="1">
    <citation type="journal article" date="2008" name="Biol. Direct">
        <title>Complete genome sequence of the extremely acidophilic methanotroph isolate V4, Methylacidiphilum infernorum, a representative of the bacterial phylum Verrucomicrobia.</title>
        <authorList>
            <person name="Hou S."/>
            <person name="Makarova K.S."/>
            <person name="Saw J.H."/>
            <person name="Senin P."/>
            <person name="Ly B.V."/>
            <person name="Zhou Z."/>
            <person name="Ren Y."/>
            <person name="Wang J."/>
            <person name="Galperin M.Y."/>
            <person name="Omelchenko M.V."/>
            <person name="Wolf Y.I."/>
            <person name="Yutin N."/>
            <person name="Koonin E.V."/>
            <person name="Stott M.B."/>
            <person name="Mountain B.W."/>
            <person name="Crowe M.A."/>
            <person name="Smirnova A.V."/>
            <person name="Dunfield P.F."/>
            <person name="Feng L."/>
            <person name="Wang L."/>
            <person name="Alam M."/>
        </authorList>
    </citation>
    <scope>NUCLEOTIDE SEQUENCE [LARGE SCALE GENOMIC DNA]</scope>
    <source>
        <strain evidence="3">Isolate V4</strain>
    </source>
</reference>
<dbReference type="EMBL" id="CP000975">
    <property type="protein sequence ID" value="ACD84246.1"/>
    <property type="molecule type" value="Genomic_DNA"/>
</dbReference>
<proteinExistence type="predicted"/>
<keyword evidence="1" id="KW-1133">Transmembrane helix</keyword>
<name>B3DZR1_METI4</name>
<dbReference type="STRING" id="481448.Minf_2192"/>
<evidence type="ECO:0000313" key="3">
    <source>
        <dbReference type="Proteomes" id="UP000009149"/>
    </source>
</evidence>
<keyword evidence="1" id="KW-0472">Membrane</keyword>
<organism evidence="2 3">
    <name type="scientific">Methylacidiphilum infernorum (isolate V4)</name>
    <name type="common">Methylokorus infernorum (strain V4)</name>
    <dbReference type="NCBI Taxonomy" id="481448"/>
    <lineage>
        <taxon>Bacteria</taxon>
        <taxon>Pseudomonadati</taxon>
        <taxon>Verrucomicrobiota</taxon>
        <taxon>Methylacidiphilae</taxon>
        <taxon>Methylacidiphilales</taxon>
        <taxon>Methylacidiphilaceae</taxon>
        <taxon>Methylacidiphilum (ex Ratnadevi et al. 2023)</taxon>
    </lineage>
</organism>
<dbReference type="KEGG" id="min:Minf_2192"/>
<accession>B3DZR1</accession>
<evidence type="ECO:0000313" key="2">
    <source>
        <dbReference type="EMBL" id="ACD84246.1"/>
    </source>
</evidence>
<evidence type="ECO:0000256" key="1">
    <source>
        <dbReference type="SAM" id="Phobius"/>
    </source>
</evidence>
<feature type="transmembrane region" description="Helical" evidence="1">
    <location>
        <begin position="40"/>
        <end position="58"/>
    </location>
</feature>
<dbReference type="HOGENOM" id="CLU_2880714_0_0_0"/>
<gene>
    <name evidence="2" type="ordered locus">Minf_2192</name>
</gene>
<dbReference type="Proteomes" id="UP000009149">
    <property type="component" value="Chromosome"/>
</dbReference>
<protein>
    <submittedName>
        <fullName evidence="2">Uncharacterized protein</fullName>
    </submittedName>
</protein>
<sequence>MQGSEKNKAQKKSRQHLVLYMSYPSREVLGKRVRLRSIKLLLPWMIGQAYLLLTLQMSQNPKD</sequence>
<dbReference type="AlphaFoldDB" id="B3DZR1"/>